<accession>A0AAV4P3W6</accession>
<organism evidence="2 3">
    <name type="scientific">Caerostris darwini</name>
    <dbReference type="NCBI Taxonomy" id="1538125"/>
    <lineage>
        <taxon>Eukaryota</taxon>
        <taxon>Metazoa</taxon>
        <taxon>Ecdysozoa</taxon>
        <taxon>Arthropoda</taxon>
        <taxon>Chelicerata</taxon>
        <taxon>Arachnida</taxon>
        <taxon>Araneae</taxon>
        <taxon>Araneomorphae</taxon>
        <taxon>Entelegynae</taxon>
        <taxon>Araneoidea</taxon>
        <taxon>Araneidae</taxon>
        <taxon>Caerostris</taxon>
    </lineage>
</organism>
<dbReference type="Proteomes" id="UP001054837">
    <property type="component" value="Unassembled WGS sequence"/>
</dbReference>
<keyword evidence="3" id="KW-1185">Reference proteome</keyword>
<evidence type="ECO:0000313" key="3">
    <source>
        <dbReference type="Proteomes" id="UP001054837"/>
    </source>
</evidence>
<sequence>MSVINTSSLSRNHQPILLRSINRHTTDQCFFIHCIIPTFNFLPHYEQGHKGYVFETSKGEAGGKESRFLDNPSSPSDISLSGKLTRLEVPQPLSPEPFSRMIQFQSPPSSKTPEAGFNVPDPDNLDEVFSSRE</sequence>
<dbReference type="AlphaFoldDB" id="A0AAV4P3W6"/>
<reference evidence="2 3" key="1">
    <citation type="submission" date="2021-06" db="EMBL/GenBank/DDBJ databases">
        <title>Caerostris darwini draft genome.</title>
        <authorList>
            <person name="Kono N."/>
            <person name="Arakawa K."/>
        </authorList>
    </citation>
    <scope>NUCLEOTIDE SEQUENCE [LARGE SCALE GENOMIC DNA]</scope>
</reference>
<evidence type="ECO:0000313" key="2">
    <source>
        <dbReference type="EMBL" id="GIX91719.1"/>
    </source>
</evidence>
<feature type="compositionally biased region" description="Polar residues" evidence="1">
    <location>
        <begin position="102"/>
        <end position="112"/>
    </location>
</feature>
<proteinExistence type="predicted"/>
<dbReference type="EMBL" id="BPLQ01002337">
    <property type="protein sequence ID" value="GIX91719.1"/>
    <property type="molecule type" value="Genomic_DNA"/>
</dbReference>
<gene>
    <name evidence="2" type="ORF">CDAR_4831</name>
</gene>
<feature type="region of interest" description="Disordered" evidence="1">
    <location>
        <begin position="61"/>
        <end position="80"/>
    </location>
</feature>
<feature type="region of interest" description="Disordered" evidence="1">
    <location>
        <begin position="91"/>
        <end position="133"/>
    </location>
</feature>
<comment type="caution">
    <text evidence="2">The sequence shown here is derived from an EMBL/GenBank/DDBJ whole genome shotgun (WGS) entry which is preliminary data.</text>
</comment>
<evidence type="ECO:0000256" key="1">
    <source>
        <dbReference type="SAM" id="MobiDB-lite"/>
    </source>
</evidence>
<protein>
    <submittedName>
        <fullName evidence="2">Uncharacterized protein</fullName>
    </submittedName>
</protein>
<name>A0AAV4P3W6_9ARAC</name>